<dbReference type="InterPro" id="IPR012296">
    <property type="entry name" value="Nuclease_put_TT1808"/>
</dbReference>
<dbReference type="SUPFAM" id="SSF52980">
    <property type="entry name" value="Restriction endonuclease-like"/>
    <property type="match status" value="1"/>
</dbReference>
<dbReference type="EMBL" id="JACHGW010000001">
    <property type="protein sequence ID" value="MBB6049291.1"/>
    <property type="molecule type" value="Genomic_DNA"/>
</dbReference>
<proteinExistence type="predicted"/>
<keyword evidence="2" id="KW-0378">Hydrolase</keyword>
<dbReference type="Proteomes" id="UP000520814">
    <property type="component" value="Unassembled WGS sequence"/>
</dbReference>
<organism evidence="2 3">
    <name type="scientific">Armatimonas rosea</name>
    <dbReference type="NCBI Taxonomy" id="685828"/>
    <lineage>
        <taxon>Bacteria</taxon>
        <taxon>Bacillati</taxon>
        <taxon>Armatimonadota</taxon>
        <taxon>Armatimonadia</taxon>
        <taxon>Armatimonadales</taxon>
        <taxon>Armatimonadaceae</taxon>
        <taxon>Armatimonas</taxon>
    </lineage>
</organism>
<dbReference type="InterPro" id="IPR008538">
    <property type="entry name" value="Uma2"/>
</dbReference>
<dbReference type="CDD" id="cd06260">
    <property type="entry name" value="DUF820-like"/>
    <property type="match status" value="1"/>
</dbReference>
<dbReference type="GO" id="GO:0004519">
    <property type="term" value="F:endonuclease activity"/>
    <property type="evidence" value="ECO:0007669"/>
    <property type="project" value="UniProtKB-KW"/>
</dbReference>
<comment type="caution">
    <text evidence="2">The sequence shown here is derived from an EMBL/GenBank/DDBJ whole genome shotgun (WGS) entry which is preliminary data.</text>
</comment>
<name>A0A7W9W5Q3_ARMRO</name>
<keyword evidence="3" id="KW-1185">Reference proteome</keyword>
<dbReference type="Gene3D" id="3.90.1570.10">
    <property type="entry name" value="tt1808, chain A"/>
    <property type="match status" value="1"/>
</dbReference>
<protein>
    <submittedName>
        <fullName evidence="2">Uma2 family endonuclease</fullName>
    </submittedName>
</protein>
<dbReference type="Pfam" id="PF05685">
    <property type="entry name" value="Uma2"/>
    <property type="match status" value="1"/>
</dbReference>
<dbReference type="RefSeq" id="WP_184192902.1">
    <property type="nucleotide sequence ID" value="NZ_JACHGW010000001.1"/>
</dbReference>
<dbReference type="InterPro" id="IPR011335">
    <property type="entry name" value="Restrct_endonuc-II-like"/>
</dbReference>
<dbReference type="PANTHER" id="PTHR35400:SF1">
    <property type="entry name" value="SLR1083 PROTEIN"/>
    <property type="match status" value="1"/>
</dbReference>
<dbReference type="PANTHER" id="PTHR35400">
    <property type="entry name" value="SLR1083 PROTEIN"/>
    <property type="match status" value="1"/>
</dbReference>
<feature type="domain" description="Putative restriction endonuclease" evidence="1">
    <location>
        <begin position="24"/>
        <end position="169"/>
    </location>
</feature>
<gene>
    <name evidence="2" type="ORF">HNQ39_001053</name>
</gene>
<dbReference type="AlphaFoldDB" id="A0A7W9W5Q3"/>
<evidence type="ECO:0000313" key="3">
    <source>
        <dbReference type="Proteomes" id="UP000520814"/>
    </source>
</evidence>
<evidence type="ECO:0000313" key="2">
    <source>
        <dbReference type="EMBL" id="MBB6049291.1"/>
    </source>
</evidence>
<accession>A0A7W9W5Q3</accession>
<keyword evidence="2" id="KW-0540">Nuclease</keyword>
<evidence type="ECO:0000259" key="1">
    <source>
        <dbReference type="Pfam" id="PF05685"/>
    </source>
</evidence>
<keyword evidence="2" id="KW-0255">Endonuclease</keyword>
<sequence>MMTKPRTKLWTREEARFLQHSGLLDDGQYELVEGELLRKMPKNPAHVTATRQTNHWAVEHFGESFVRAQDPLILDLFNEPEPDVAITKDSEDAYLELHPTATEVHLVVEISDSTLEYDLTRKASLYARAGVAEYWVLDLPNRRLHVHLDPSEAGYGRILTLAESQTIAPLAHADATVLVSTLLP</sequence>
<reference evidence="2 3" key="1">
    <citation type="submission" date="2020-08" db="EMBL/GenBank/DDBJ databases">
        <title>Genomic Encyclopedia of Type Strains, Phase IV (KMG-IV): sequencing the most valuable type-strain genomes for metagenomic binning, comparative biology and taxonomic classification.</title>
        <authorList>
            <person name="Goeker M."/>
        </authorList>
    </citation>
    <scope>NUCLEOTIDE SEQUENCE [LARGE SCALE GENOMIC DNA]</scope>
    <source>
        <strain evidence="2 3">DSM 23562</strain>
    </source>
</reference>